<evidence type="ECO:0000313" key="2">
    <source>
        <dbReference type="EMBL" id="HIW85816.1"/>
    </source>
</evidence>
<reference evidence="2" key="1">
    <citation type="journal article" date="2021" name="PeerJ">
        <title>Extensive microbial diversity within the chicken gut microbiome revealed by metagenomics and culture.</title>
        <authorList>
            <person name="Gilroy R."/>
            <person name="Ravi A."/>
            <person name="Getino M."/>
            <person name="Pursley I."/>
            <person name="Horton D.L."/>
            <person name="Alikhan N.F."/>
            <person name="Baker D."/>
            <person name="Gharbi K."/>
            <person name="Hall N."/>
            <person name="Watson M."/>
            <person name="Adriaenssens E.M."/>
            <person name="Foster-Nyarko E."/>
            <person name="Jarju S."/>
            <person name="Secka A."/>
            <person name="Antonio M."/>
            <person name="Oren A."/>
            <person name="Chaudhuri R.R."/>
            <person name="La Ragione R."/>
            <person name="Hildebrand F."/>
            <person name="Pallen M.J."/>
        </authorList>
    </citation>
    <scope>NUCLEOTIDE SEQUENCE</scope>
    <source>
        <strain evidence="2">421</strain>
    </source>
</reference>
<dbReference type="PROSITE" id="PS50880">
    <property type="entry name" value="TOPRIM"/>
    <property type="match status" value="1"/>
</dbReference>
<proteinExistence type="predicted"/>
<dbReference type="Gene3D" id="3.40.1360.10">
    <property type="match status" value="1"/>
</dbReference>
<dbReference type="Pfam" id="PF13331">
    <property type="entry name" value="DUF4093"/>
    <property type="match status" value="1"/>
</dbReference>
<dbReference type="SMART" id="SM00493">
    <property type="entry name" value="TOPRIM"/>
    <property type="match status" value="1"/>
</dbReference>
<sequence length="192" mass="21739">MIKISEAVIVEGKYDKIKLSNIIDAFIVETDGFGIYKNKEKLDFIRRLALERGIILLTDSDHSGFQIRNYISGAVPKDRIKHLYIPDIFGKEKRKKEPSKEGKLGVEGISDEVLAELFNSLGVACKKVYKEDPITNYDLYSAGISGVPNAAEKRKKLLRSLDLPEFLSTHSLLSYLNSVMDKSEFEDYMITI</sequence>
<dbReference type="Proteomes" id="UP000824205">
    <property type="component" value="Unassembled WGS sequence"/>
</dbReference>
<organism evidence="2 3">
    <name type="scientific">Candidatus Eubacterium faecipullorum</name>
    <dbReference type="NCBI Taxonomy" id="2838571"/>
    <lineage>
        <taxon>Bacteria</taxon>
        <taxon>Bacillati</taxon>
        <taxon>Bacillota</taxon>
        <taxon>Clostridia</taxon>
        <taxon>Eubacteriales</taxon>
        <taxon>Eubacteriaceae</taxon>
        <taxon>Eubacterium</taxon>
    </lineage>
</organism>
<dbReference type="AlphaFoldDB" id="A0A9D1UGK4"/>
<feature type="domain" description="Toprim" evidence="1">
    <location>
        <begin position="5"/>
        <end position="90"/>
    </location>
</feature>
<dbReference type="SUPFAM" id="SSF110455">
    <property type="entry name" value="Toprim domain"/>
    <property type="match status" value="1"/>
</dbReference>
<comment type="caution">
    <text evidence="2">The sequence shown here is derived from an EMBL/GenBank/DDBJ whole genome shotgun (WGS) entry which is preliminary data.</text>
</comment>
<dbReference type="InterPro" id="IPR006171">
    <property type="entry name" value="TOPRIM_dom"/>
</dbReference>
<protein>
    <submittedName>
        <fullName evidence="2">DUF4093 domain-containing protein</fullName>
    </submittedName>
</protein>
<name>A0A9D1UGK4_9FIRM</name>
<dbReference type="InterPro" id="IPR025156">
    <property type="entry name" value="RNase_M5_C"/>
</dbReference>
<evidence type="ECO:0000313" key="3">
    <source>
        <dbReference type="Proteomes" id="UP000824205"/>
    </source>
</evidence>
<dbReference type="PANTHER" id="PTHR39156:SF2">
    <property type="entry name" value="DNA PRIMASE (BACTERIAL TYPE) AND SMALL PRIMASE-LIKE PROTEINS"/>
    <property type="match status" value="1"/>
</dbReference>
<evidence type="ECO:0000259" key="1">
    <source>
        <dbReference type="PROSITE" id="PS50880"/>
    </source>
</evidence>
<dbReference type="EMBL" id="DXGE01000021">
    <property type="protein sequence ID" value="HIW85816.1"/>
    <property type="molecule type" value="Genomic_DNA"/>
</dbReference>
<reference evidence="2" key="2">
    <citation type="submission" date="2021-04" db="EMBL/GenBank/DDBJ databases">
        <authorList>
            <person name="Gilroy R."/>
        </authorList>
    </citation>
    <scope>NUCLEOTIDE SEQUENCE</scope>
    <source>
        <strain evidence="2">421</strain>
    </source>
</reference>
<dbReference type="Pfam" id="PF13662">
    <property type="entry name" value="Toprim_4"/>
    <property type="match status" value="1"/>
</dbReference>
<dbReference type="GO" id="GO:0006364">
    <property type="term" value="P:rRNA processing"/>
    <property type="evidence" value="ECO:0007669"/>
    <property type="project" value="TreeGrafter"/>
</dbReference>
<accession>A0A9D1UGK4</accession>
<gene>
    <name evidence="2" type="ORF">IAA48_04900</name>
</gene>
<dbReference type="GO" id="GO:0043822">
    <property type="term" value="F:ribonuclease M5 activity"/>
    <property type="evidence" value="ECO:0007669"/>
    <property type="project" value="TreeGrafter"/>
</dbReference>
<dbReference type="PANTHER" id="PTHR39156">
    <property type="entry name" value="RIBONUCLEASE M5"/>
    <property type="match status" value="1"/>
</dbReference>